<dbReference type="Gene3D" id="2.40.260.10">
    <property type="entry name" value="Sortase"/>
    <property type="match status" value="1"/>
</dbReference>
<reference evidence="3 4" key="1">
    <citation type="submission" date="2020-05" db="EMBL/GenBank/DDBJ databases">
        <title>Draft genome of xy-202 and genomic insight in genome of the genus Peptostreptococcus.</title>
        <authorList>
            <person name="Zhang Z."/>
        </authorList>
    </citation>
    <scope>NUCLEOTIDE SEQUENCE [LARGE SCALE GENOMIC DNA]</scope>
    <source>
        <strain evidence="3 4">DSM 27025</strain>
    </source>
</reference>
<feature type="transmembrane region" description="Helical" evidence="2">
    <location>
        <begin position="268"/>
        <end position="292"/>
    </location>
</feature>
<keyword evidence="1" id="KW-0378">Hydrolase</keyword>
<gene>
    <name evidence="3" type="ORF">HLB29_07940</name>
</gene>
<sequence length="305" mass="35414">MTKVEKRKIFGLVIVLVGIIIFMAPYVQILKSNYDTKTETEIYQKNLENINPKKSKELEKSIDKYNKSVVENNSIMVDPFSVENYETKNDIPKFKDDIYGFVIIPRLGEKLPLYLGASEENLSKGLAHIDGTSLPVGGNNSRSVIAGHRGYYRRMMLRYLDRVKKGDMLYIYSFGKRLEYRAFSSEEIFPSEKDKLNIMENEDVVTLLTCTPYPTNRKRLLVNFRRVNTSKSFDHKNEKNYQNKLVKDIDKDLEKQSVDKDVNAKKRALNFTAIVSFIIAIGLIIKIIFIIYNARIREKRVKIND</sequence>
<dbReference type="NCBIfam" id="NF033745">
    <property type="entry name" value="class_C_sortase"/>
    <property type="match status" value="1"/>
</dbReference>
<protein>
    <submittedName>
        <fullName evidence="3">Class C sortase</fullName>
    </submittedName>
</protein>
<keyword evidence="2" id="KW-0472">Membrane</keyword>
<evidence type="ECO:0000313" key="3">
    <source>
        <dbReference type="EMBL" id="MBC2576618.1"/>
    </source>
</evidence>
<proteinExistence type="predicted"/>
<feature type="transmembrane region" description="Helical" evidence="2">
    <location>
        <begin position="9"/>
        <end position="27"/>
    </location>
</feature>
<dbReference type="RefSeq" id="WP_185624638.1">
    <property type="nucleotide sequence ID" value="NZ_JABGBW010000008.1"/>
</dbReference>
<dbReference type="SUPFAM" id="SSF63817">
    <property type="entry name" value="Sortase"/>
    <property type="match status" value="1"/>
</dbReference>
<dbReference type="EMBL" id="JABGBW010000008">
    <property type="protein sequence ID" value="MBC2576618.1"/>
    <property type="molecule type" value="Genomic_DNA"/>
</dbReference>
<organism evidence="3 4">
    <name type="scientific">Peptostreptococcus canis</name>
    <dbReference type="NCBI Taxonomy" id="1159213"/>
    <lineage>
        <taxon>Bacteria</taxon>
        <taxon>Bacillati</taxon>
        <taxon>Bacillota</taxon>
        <taxon>Clostridia</taxon>
        <taxon>Peptostreptococcales</taxon>
        <taxon>Peptostreptococcaceae</taxon>
        <taxon>Peptostreptococcus</taxon>
    </lineage>
</organism>
<accession>A0ABR6TNA0</accession>
<dbReference type="CDD" id="cd05827">
    <property type="entry name" value="Sortase_C"/>
    <property type="match status" value="1"/>
</dbReference>
<dbReference type="InterPro" id="IPR023365">
    <property type="entry name" value="Sortase_dom-sf"/>
</dbReference>
<dbReference type="InterPro" id="IPR042002">
    <property type="entry name" value="Sortase_C"/>
</dbReference>
<dbReference type="Pfam" id="PF04203">
    <property type="entry name" value="Sortase"/>
    <property type="match status" value="1"/>
</dbReference>
<keyword evidence="2" id="KW-1133">Transmembrane helix</keyword>
<keyword evidence="2" id="KW-0812">Transmembrane</keyword>
<evidence type="ECO:0000256" key="2">
    <source>
        <dbReference type="SAM" id="Phobius"/>
    </source>
</evidence>
<dbReference type="Proteomes" id="UP000713904">
    <property type="component" value="Unassembled WGS sequence"/>
</dbReference>
<evidence type="ECO:0000313" key="4">
    <source>
        <dbReference type="Proteomes" id="UP000713904"/>
    </source>
</evidence>
<dbReference type="NCBIfam" id="TIGR01076">
    <property type="entry name" value="sortase_fam"/>
    <property type="match status" value="1"/>
</dbReference>
<comment type="caution">
    <text evidence="3">The sequence shown here is derived from an EMBL/GenBank/DDBJ whole genome shotgun (WGS) entry which is preliminary data.</text>
</comment>
<name>A0ABR6TNA0_9FIRM</name>
<keyword evidence="4" id="KW-1185">Reference proteome</keyword>
<dbReference type="InterPro" id="IPR005754">
    <property type="entry name" value="Sortase"/>
</dbReference>
<evidence type="ECO:0000256" key="1">
    <source>
        <dbReference type="ARBA" id="ARBA00022801"/>
    </source>
</evidence>